<evidence type="ECO:0000256" key="2">
    <source>
        <dbReference type="ARBA" id="ARBA00022729"/>
    </source>
</evidence>
<evidence type="ECO:0000256" key="1">
    <source>
        <dbReference type="ARBA" id="ARBA00010634"/>
    </source>
</evidence>
<dbReference type="InterPro" id="IPR007428">
    <property type="entry name" value="MlaA"/>
</dbReference>
<dbReference type="PANTHER" id="PTHR30035:SF3">
    <property type="entry name" value="INTERMEMBRANE PHOSPHOLIPID TRANSPORT SYSTEM LIPOPROTEIN MLAA"/>
    <property type="match status" value="1"/>
</dbReference>
<dbReference type="PRINTS" id="PR01805">
    <property type="entry name" value="VACJLIPOPROT"/>
</dbReference>
<protein>
    <submittedName>
        <fullName evidence="4">VacJ family lipoprotein</fullName>
    </submittedName>
</protein>
<feature type="region of interest" description="Disordered" evidence="3">
    <location>
        <begin position="310"/>
        <end position="332"/>
    </location>
</feature>
<keyword evidence="2" id="KW-0732">Signal</keyword>
<dbReference type="PANTHER" id="PTHR30035">
    <property type="entry name" value="LIPOPROTEIN VACJ-RELATED"/>
    <property type="match status" value="1"/>
</dbReference>
<reference evidence="4 5" key="1">
    <citation type="submission" date="2022-07" db="EMBL/GenBank/DDBJ databases">
        <title>Methylomonas rivi sp. nov., Methylomonas rosea sp. nov., Methylomonas aureus sp. nov. and Methylomonas subterranea sp. nov., four novel methanotrophs isolated from a freshwater creek and the deep terrestrial subsurface.</title>
        <authorList>
            <person name="Abin C."/>
            <person name="Sankaranarayanan K."/>
            <person name="Garner C."/>
            <person name="Sindelar R."/>
            <person name="Kotary K."/>
            <person name="Garner R."/>
            <person name="Barclay S."/>
            <person name="Lawson P."/>
            <person name="Krumholz L."/>
        </authorList>
    </citation>
    <scope>NUCLEOTIDE SEQUENCE [LARGE SCALE GENOMIC DNA]</scope>
    <source>
        <strain evidence="4 5">WSC-6</strain>
    </source>
</reference>
<name>A0ABT1U3E5_9GAMM</name>
<organism evidence="4 5">
    <name type="scientific">Methylomonas rivi</name>
    <dbReference type="NCBI Taxonomy" id="2952226"/>
    <lineage>
        <taxon>Bacteria</taxon>
        <taxon>Pseudomonadati</taxon>
        <taxon>Pseudomonadota</taxon>
        <taxon>Gammaproteobacteria</taxon>
        <taxon>Methylococcales</taxon>
        <taxon>Methylococcaceae</taxon>
        <taxon>Methylomonas</taxon>
    </lineage>
</organism>
<dbReference type="PROSITE" id="PS51257">
    <property type="entry name" value="PROKAR_LIPOPROTEIN"/>
    <property type="match status" value="1"/>
</dbReference>
<accession>A0ABT1U3E5</accession>
<keyword evidence="4" id="KW-0449">Lipoprotein</keyword>
<feature type="compositionally biased region" description="Basic and acidic residues" evidence="3">
    <location>
        <begin position="310"/>
        <end position="319"/>
    </location>
</feature>
<evidence type="ECO:0000313" key="4">
    <source>
        <dbReference type="EMBL" id="MCQ8128364.1"/>
    </source>
</evidence>
<sequence>MFSRICPDKGLSLSGRMFLVAGALTIAGCASTGNHAETSTENTAATTSQADPFEGFNRSMYGFNRGLDKYFLKPVSDGYKWVTPDFMETGVSNFFNNLKGINVVLNDLLQGKFQQGAADAGRFFTNTTIGVGGLIDVASEFGLENNIEDFGQTLAVWGVDEGAYLVLPIIGPTTLRDGGGLILDKAANPGTYVPGTGVLEGISDRANAESALNFINEAALDPYVFTRESFMQYRRHLVNDGNTDSGQYEWDADVAMEETVDPMADKAAAGDGMGKGSSLELQSAADAKAGRSEAFDDMLKSYEQASLKMDRLTQKKSIENRAGPTRSDHSIR</sequence>
<comment type="similarity">
    <text evidence="1">Belongs to the MlaA family.</text>
</comment>
<comment type="caution">
    <text evidence="4">The sequence shown here is derived from an EMBL/GenBank/DDBJ whole genome shotgun (WGS) entry which is preliminary data.</text>
</comment>
<feature type="region of interest" description="Disordered" evidence="3">
    <location>
        <begin position="266"/>
        <end position="292"/>
    </location>
</feature>
<gene>
    <name evidence="4" type="ORF">NP596_07830</name>
</gene>
<keyword evidence="5" id="KW-1185">Reference proteome</keyword>
<dbReference type="Pfam" id="PF04333">
    <property type="entry name" value="MlaA"/>
    <property type="match status" value="1"/>
</dbReference>
<proteinExistence type="inferred from homology"/>
<dbReference type="EMBL" id="JANIBK010000029">
    <property type="protein sequence ID" value="MCQ8128364.1"/>
    <property type="molecule type" value="Genomic_DNA"/>
</dbReference>
<evidence type="ECO:0000313" key="5">
    <source>
        <dbReference type="Proteomes" id="UP001524586"/>
    </source>
</evidence>
<dbReference type="Proteomes" id="UP001524586">
    <property type="component" value="Unassembled WGS sequence"/>
</dbReference>
<evidence type="ECO:0000256" key="3">
    <source>
        <dbReference type="SAM" id="MobiDB-lite"/>
    </source>
</evidence>